<proteinExistence type="predicted"/>
<evidence type="ECO:0000313" key="1">
    <source>
        <dbReference type="EMBL" id="GLI33411.1"/>
    </source>
</evidence>
<organism evidence="1 2">
    <name type="scientific">Desulforhabdus amnigena</name>
    <dbReference type="NCBI Taxonomy" id="40218"/>
    <lineage>
        <taxon>Bacteria</taxon>
        <taxon>Pseudomonadati</taxon>
        <taxon>Thermodesulfobacteriota</taxon>
        <taxon>Syntrophobacteria</taxon>
        <taxon>Syntrophobacterales</taxon>
        <taxon>Syntrophobacteraceae</taxon>
        <taxon>Desulforhabdus</taxon>
    </lineage>
</organism>
<accession>A0A9W6FTJ1</accession>
<name>A0A9W6FTJ1_9BACT</name>
<sequence>MLITPAAKLYHFHSPAGREGLMDTGFKQTYNRCRIFDEHGEVNAKNLTCFIWAMVGYVLGMMGKRRYGLAIGNVKGIICFLKDKIFLRQRT</sequence>
<dbReference type="EMBL" id="BSDR01000001">
    <property type="protein sequence ID" value="GLI33411.1"/>
    <property type="molecule type" value="Genomic_DNA"/>
</dbReference>
<dbReference type="AlphaFoldDB" id="A0A9W6FTJ1"/>
<gene>
    <name evidence="1" type="ORF">DAMNIGENAA_08440</name>
</gene>
<dbReference type="Proteomes" id="UP001144372">
    <property type="component" value="Unassembled WGS sequence"/>
</dbReference>
<comment type="caution">
    <text evidence="1">The sequence shown here is derived from an EMBL/GenBank/DDBJ whole genome shotgun (WGS) entry which is preliminary data.</text>
</comment>
<keyword evidence="2" id="KW-1185">Reference proteome</keyword>
<protein>
    <submittedName>
        <fullName evidence="1">Uncharacterized protein</fullName>
    </submittedName>
</protein>
<reference evidence="1" key="1">
    <citation type="submission" date="2022-12" db="EMBL/GenBank/DDBJ databases">
        <title>Reference genome sequencing for broad-spectrum identification of bacterial and archaeal isolates by mass spectrometry.</title>
        <authorList>
            <person name="Sekiguchi Y."/>
            <person name="Tourlousse D.M."/>
        </authorList>
    </citation>
    <scope>NUCLEOTIDE SEQUENCE</scope>
    <source>
        <strain evidence="1">ASRB1</strain>
    </source>
</reference>
<evidence type="ECO:0000313" key="2">
    <source>
        <dbReference type="Proteomes" id="UP001144372"/>
    </source>
</evidence>